<evidence type="ECO:0000313" key="3">
    <source>
        <dbReference type="Proteomes" id="UP001313282"/>
    </source>
</evidence>
<feature type="compositionally biased region" description="Basic and acidic residues" evidence="1">
    <location>
        <begin position="27"/>
        <end position="42"/>
    </location>
</feature>
<name>A0AAN8MWH6_9PEZI</name>
<reference evidence="2 3" key="1">
    <citation type="submission" date="2019-10" db="EMBL/GenBank/DDBJ databases">
        <authorList>
            <person name="Palmer J.M."/>
        </authorList>
    </citation>
    <scope>NUCLEOTIDE SEQUENCE [LARGE SCALE GENOMIC DNA]</scope>
    <source>
        <strain evidence="2 3">TWF718</strain>
    </source>
</reference>
<accession>A0AAN8MWH6</accession>
<keyword evidence="3" id="KW-1185">Reference proteome</keyword>
<evidence type="ECO:0000256" key="1">
    <source>
        <dbReference type="SAM" id="MobiDB-lite"/>
    </source>
</evidence>
<sequence length="478" mass="53589">MHSYYGIHGNAEDDDDNNSGVSSDELEALKRDSEEDLVRDSEEGGVALDPPLSVMGMERDPSQNDPSDFEAYSHVGTPYNPFLTSQNASCYAGTYAPNHGFDDPVHLQLPPPMYHPANIPQGPIQPPPGFYNVISPGIAPGTPRGMPSQTLRHAEEKVNKQVEYITASAFHTAMLKAWGTLSRELRLSPGALNSLGLNTFDRDPSPTGPNVVPFFNWETSNLQNVHTRGPVVVILNADNYLNWKIFITRKIEENGWKDLIGATTHITVPPGPRIRKASREAPIPDAGSAIDTHTPSNESEDEDNHTSLLSRQIACSNFILQHVDERYWQIINPRERDPSVMLEEIDHVWGTMMAVSGRNRFYLAMSKIRIGSEKVFDFMAQFKWLYESFLSEDGVLPKEKLKELLFKALEPRFPGLEEMSIPGLEDECPYMAHHEFLGVLDFMQTYMKAEYPLGLEEEIMITRVSGEDETKPGESEAK</sequence>
<comment type="caution">
    <text evidence="2">The sequence shown here is derived from an EMBL/GenBank/DDBJ whole genome shotgun (WGS) entry which is preliminary data.</text>
</comment>
<dbReference type="Proteomes" id="UP001313282">
    <property type="component" value="Unassembled WGS sequence"/>
</dbReference>
<protein>
    <submittedName>
        <fullName evidence="2">Uncharacterized protein</fullName>
    </submittedName>
</protein>
<proteinExistence type="predicted"/>
<feature type="region of interest" description="Disordered" evidence="1">
    <location>
        <begin position="1"/>
        <end position="73"/>
    </location>
</feature>
<dbReference type="AlphaFoldDB" id="A0AAN8MWH6"/>
<gene>
    <name evidence="2" type="ORF">TWF718_008217</name>
</gene>
<organism evidence="2 3">
    <name type="scientific">Orbilia javanica</name>
    <dbReference type="NCBI Taxonomy" id="47235"/>
    <lineage>
        <taxon>Eukaryota</taxon>
        <taxon>Fungi</taxon>
        <taxon>Dikarya</taxon>
        <taxon>Ascomycota</taxon>
        <taxon>Pezizomycotina</taxon>
        <taxon>Orbiliomycetes</taxon>
        <taxon>Orbiliales</taxon>
        <taxon>Orbiliaceae</taxon>
        <taxon>Orbilia</taxon>
    </lineage>
</organism>
<evidence type="ECO:0000313" key="2">
    <source>
        <dbReference type="EMBL" id="KAK6342834.1"/>
    </source>
</evidence>
<feature type="region of interest" description="Disordered" evidence="1">
    <location>
        <begin position="270"/>
        <end position="306"/>
    </location>
</feature>
<dbReference type="EMBL" id="JAVHNR010000005">
    <property type="protein sequence ID" value="KAK6342834.1"/>
    <property type="molecule type" value="Genomic_DNA"/>
</dbReference>